<dbReference type="AlphaFoldDB" id="A0A9Q3ZAV8"/>
<keyword evidence="1" id="KW-0732">Signal</keyword>
<accession>A0A9Q3ZAV8</accession>
<feature type="chain" id="PRO_5040129161" description="Peptidase inhibitor family I36" evidence="1">
    <location>
        <begin position="30"/>
        <end position="115"/>
    </location>
</feature>
<dbReference type="RefSeq" id="WP_232654647.1">
    <property type="nucleotide sequence ID" value="NZ_JAJSBI010000031.1"/>
</dbReference>
<reference evidence="2" key="1">
    <citation type="submission" date="2021-12" db="EMBL/GenBank/DDBJ databases">
        <authorList>
            <person name="Lee J.-H."/>
            <person name="Kim S.-B."/>
        </authorList>
    </citation>
    <scope>NUCLEOTIDE SEQUENCE</scope>
    <source>
        <strain evidence="2">NR30</strain>
    </source>
</reference>
<evidence type="ECO:0000313" key="3">
    <source>
        <dbReference type="Proteomes" id="UP001108029"/>
    </source>
</evidence>
<gene>
    <name evidence="2" type="ORF">LJ657_40260</name>
</gene>
<name>A0A9Q3ZAV8_9ACTN</name>
<sequence length="115" mass="12072">MNLARKLATGVIAAGLATAGLVAATPASATVYNNNCPTGGVEIDSYNAPSYCYTWDGTRGGNNQIGWMDLPNTKQVCSGANRGYVQDVAGGTRDFYPHQCTATGGAHLQYIVFYS</sequence>
<organism evidence="2 3">
    <name type="scientific">Streptomyces guryensis</name>
    <dbReference type="NCBI Taxonomy" id="2886947"/>
    <lineage>
        <taxon>Bacteria</taxon>
        <taxon>Bacillati</taxon>
        <taxon>Actinomycetota</taxon>
        <taxon>Actinomycetes</taxon>
        <taxon>Kitasatosporales</taxon>
        <taxon>Streptomycetaceae</taxon>
        <taxon>Streptomyces</taxon>
    </lineage>
</organism>
<dbReference type="Proteomes" id="UP001108029">
    <property type="component" value="Unassembled WGS sequence"/>
</dbReference>
<evidence type="ECO:0000256" key="1">
    <source>
        <dbReference type="SAM" id="SignalP"/>
    </source>
</evidence>
<keyword evidence="3" id="KW-1185">Reference proteome</keyword>
<comment type="caution">
    <text evidence="2">The sequence shown here is derived from an EMBL/GenBank/DDBJ whole genome shotgun (WGS) entry which is preliminary data.</text>
</comment>
<feature type="signal peptide" evidence="1">
    <location>
        <begin position="1"/>
        <end position="29"/>
    </location>
</feature>
<evidence type="ECO:0008006" key="4">
    <source>
        <dbReference type="Google" id="ProtNLM"/>
    </source>
</evidence>
<evidence type="ECO:0000313" key="2">
    <source>
        <dbReference type="EMBL" id="MCD9879704.1"/>
    </source>
</evidence>
<protein>
    <recommendedName>
        <fullName evidence="4">Peptidase inhibitor family I36</fullName>
    </recommendedName>
</protein>
<dbReference type="EMBL" id="JAJSBI010000031">
    <property type="protein sequence ID" value="MCD9879704.1"/>
    <property type="molecule type" value="Genomic_DNA"/>
</dbReference>
<proteinExistence type="predicted"/>